<evidence type="ECO:0000256" key="5">
    <source>
        <dbReference type="ARBA" id="ARBA00023136"/>
    </source>
</evidence>
<feature type="binding site" evidence="7">
    <location>
        <position position="219"/>
    </location>
    <ligand>
        <name>Zn(2+)</name>
        <dbReference type="ChEBI" id="CHEBI:29105"/>
        <note>catalytic</note>
    </ligand>
</feature>
<dbReference type="RefSeq" id="WP_046479525.1">
    <property type="nucleotide sequence ID" value="NZ_LN829118.1"/>
</dbReference>
<evidence type="ECO:0000256" key="8">
    <source>
        <dbReference type="SAM" id="Phobius"/>
    </source>
</evidence>
<evidence type="ECO:0000256" key="4">
    <source>
        <dbReference type="ARBA" id="ARBA00022989"/>
    </source>
</evidence>
<evidence type="ECO:0000256" key="7">
    <source>
        <dbReference type="PIRSR" id="PIRSR608901-2"/>
    </source>
</evidence>
<accession>A0A0D6JLE4</accession>
<feature type="transmembrane region" description="Helical" evidence="8">
    <location>
        <begin position="155"/>
        <end position="174"/>
    </location>
</feature>
<gene>
    <name evidence="9" type="ORF">YBN1229_v1_3930</name>
</gene>
<feature type="transmembrane region" description="Helical" evidence="8">
    <location>
        <begin position="98"/>
        <end position="117"/>
    </location>
</feature>
<feature type="transmembrane region" description="Helical" evidence="8">
    <location>
        <begin position="181"/>
        <end position="200"/>
    </location>
</feature>
<dbReference type="GO" id="GO:0016811">
    <property type="term" value="F:hydrolase activity, acting on carbon-nitrogen (but not peptide) bonds, in linear amides"/>
    <property type="evidence" value="ECO:0007669"/>
    <property type="project" value="InterPro"/>
</dbReference>
<sequence>MDAIETLARALDDAVPPGHWHQSIFSYCERGTDAQFWAEPINAVTNGAFYVAALAALFLWLRGAGGQHRIVDLVLIVLVFVIGTGSFLFHTLANRWSAISDTAPIGLFMLLYFGYVLNRFFRLNWFLSLLGMALFAGIIWQTLTLRCGNGPCWSASVGYLPALVALLGLGLALAWKRHPAWRPIFFGGVVFALSLTLRSVDRSLCASTYLQGYGRVGTHFMWHVLNATLLYLLLRAAVLYGGTKDVDERKSTV</sequence>
<organism evidence="9 10">
    <name type="scientific">Candidatus Filomicrobium marinum</name>
    <dbReference type="NCBI Taxonomy" id="1608628"/>
    <lineage>
        <taxon>Bacteria</taxon>
        <taxon>Pseudomonadati</taxon>
        <taxon>Pseudomonadota</taxon>
        <taxon>Alphaproteobacteria</taxon>
        <taxon>Hyphomicrobiales</taxon>
        <taxon>Hyphomicrobiaceae</taxon>
        <taxon>Filomicrobium</taxon>
    </lineage>
</organism>
<keyword evidence="7" id="KW-0862">Zinc</keyword>
<feature type="transmembrane region" description="Helical" evidence="8">
    <location>
        <begin position="73"/>
        <end position="92"/>
    </location>
</feature>
<comment type="cofactor">
    <cofactor evidence="7">
        <name>Zn(2+)</name>
        <dbReference type="ChEBI" id="CHEBI:29105"/>
    </cofactor>
</comment>
<dbReference type="KEGG" id="fiy:BN1229_v1_3930"/>
<dbReference type="InterPro" id="IPR008901">
    <property type="entry name" value="ACER"/>
</dbReference>
<keyword evidence="6" id="KW-0479">Metal-binding</keyword>
<dbReference type="Pfam" id="PF05875">
    <property type="entry name" value="Ceramidase"/>
    <property type="match status" value="1"/>
</dbReference>
<reference evidence="10" key="1">
    <citation type="submission" date="2015-02" db="EMBL/GenBank/DDBJ databases">
        <authorList>
            <person name="Chooi Y.-H."/>
        </authorList>
    </citation>
    <scope>NUCLEOTIDE SEQUENCE [LARGE SCALE GENOMIC DNA]</scope>
    <source>
        <strain evidence="10">strain Y</strain>
    </source>
</reference>
<proteinExistence type="predicted"/>
<feature type="transmembrane region" description="Helical" evidence="8">
    <location>
        <begin position="43"/>
        <end position="61"/>
    </location>
</feature>
<feature type="transmembrane region" description="Helical" evidence="8">
    <location>
        <begin position="220"/>
        <end position="240"/>
    </location>
</feature>
<evidence type="ECO:0000256" key="3">
    <source>
        <dbReference type="ARBA" id="ARBA00022801"/>
    </source>
</evidence>
<keyword evidence="10" id="KW-1185">Reference proteome</keyword>
<feature type="binding site" evidence="7">
    <location>
        <position position="90"/>
    </location>
    <ligand>
        <name>Zn(2+)</name>
        <dbReference type="ChEBI" id="CHEBI:29105"/>
        <note>catalytic</note>
    </ligand>
</feature>
<keyword evidence="3" id="KW-0378">Hydrolase</keyword>
<dbReference type="GO" id="GO:0046872">
    <property type="term" value="F:metal ion binding"/>
    <property type="evidence" value="ECO:0007669"/>
    <property type="project" value="UniProtKB-KW"/>
</dbReference>
<evidence type="ECO:0000313" key="9">
    <source>
        <dbReference type="EMBL" id="CPR22497.1"/>
    </source>
</evidence>
<dbReference type="Proteomes" id="UP000033187">
    <property type="component" value="Chromosome 1"/>
</dbReference>
<keyword evidence="5 8" id="KW-0472">Membrane</keyword>
<keyword evidence="4 8" id="KW-1133">Transmembrane helix</keyword>
<dbReference type="GO" id="GO:0016020">
    <property type="term" value="C:membrane"/>
    <property type="evidence" value="ECO:0007669"/>
    <property type="project" value="UniProtKB-SubCell"/>
</dbReference>
<evidence type="ECO:0000256" key="6">
    <source>
        <dbReference type="PIRSR" id="PIRSR608901-1"/>
    </source>
</evidence>
<dbReference type="OrthoDB" id="277121at2"/>
<feature type="binding site" evidence="7">
    <location>
        <position position="223"/>
    </location>
    <ligand>
        <name>Zn(2+)</name>
        <dbReference type="ChEBI" id="CHEBI:29105"/>
        <note>catalytic</note>
    </ligand>
</feature>
<evidence type="ECO:0000313" key="10">
    <source>
        <dbReference type="Proteomes" id="UP000033187"/>
    </source>
</evidence>
<feature type="transmembrane region" description="Helical" evidence="8">
    <location>
        <begin position="124"/>
        <end position="143"/>
    </location>
</feature>
<feature type="binding site" evidence="6">
    <location>
        <position position="39"/>
    </location>
    <ligand>
        <name>Ca(2+)</name>
        <dbReference type="ChEBI" id="CHEBI:29108"/>
    </ligand>
</feature>
<protein>
    <submittedName>
        <fullName evidence="9">Membrane protein</fullName>
    </submittedName>
</protein>
<dbReference type="EMBL" id="LN829119">
    <property type="protein sequence ID" value="CPR22497.1"/>
    <property type="molecule type" value="Genomic_DNA"/>
</dbReference>
<name>A0A0D6JLE4_9HYPH</name>
<dbReference type="AlphaFoldDB" id="A0A0D6JLE4"/>
<comment type="subcellular location">
    <subcellularLocation>
        <location evidence="1">Membrane</location>
        <topology evidence="1">Multi-pass membrane protein</topology>
    </subcellularLocation>
</comment>
<evidence type="ECO:0000256" key="1">
    <source>
        <dbReference type="ARBA" id="ARBA00004141"/>
    </source>
</evidence>
<dbReference type="GO" id="GO:0006672">
    <property type="term" value="P:ceramide metabolic process"/>
    <property type="evidence" value="ECO:0007669"/>
    <property type="project" value="InterPro"/>
</dbReference>
<keyword evidence="6" id="KW-0106">Calcium</keyword>
<keyword evidence="2 8" id="KW-0812">Transmembrane</keyword>
<dbReference type="KEGG" id="fil:BN1229_v1_3943"/>
<evidence type="ECO:0000256" key="2">
    <source>
        <dbReference type="ARBA" id="ARBA00022692"/>
    </source>
</evidence>